<dbReference type="Gene3D" id="1.10.490.10">
    <property type="entry name" value="Globins"/>
    <property type="match status" value="1"/>
</dbReference>
<dbReference type="GO" id="GO:0020037">
    <property type="term" value="F:heme binding"/>
    <property type="evidence" value="ECO:0007669"/>
    <property type="project" value="InterPro"/>
</dbReference>
<dbReference type="OrthoDB" id="5823130at2759"/>
<accession>A0A8R1ULR9</accession>
<proteinExistence type="predicted"/>
<reference evidence="2" key="1">
    <citation type="journal article" date="2008" name="Nat. Genet.">
        <title>The Pristionchus pacificus genome provides a unique perspective on nematode lifestyle and parasitism.</title>
        <authorList>
            <person name="Dieterich C."/>
            <person name="Clifton S.W."/>
            <person name="Schuster L.N."/>
            <person name="Chinwalla A."/>
            <person name="Delehaunty K."/>
            <person name="Dinkelacker I."/>
            <person name="Fulton L."/>
            <person name="Fulton R."/>
            <person name="Godfrey J."/>
            <person name="Minx P."/>
            <person name="Mitreva M."/>
            <person name="Roeseler W."/>
            <person name="Tian H."/>
            <person name="Witte H."/>
            <person name="Yang S.P."/>
            <person name="Wilson R.K."/>
            <person name="Sommer R.J."/>
        </authorList>
    </citation>
    <scope>NUCLEOTIDE SEQUENCE [LARGE SCALE GENOMIC DNA]</scope>
    <source>
        <strain evidence="2">PS312</strain>
    </source>
</reference>
<keyword evidence="2" id="KW-1185">Reference proteome</keyword>
<organism evidence="1 2">
    <name type="scientific">Pristionchus pacificus</name>
    <name type="common">Parasitic nematode worm</name>
    <dbReference type="NCBI Taxonomy" id="54126"/>
    <lineage>
        <taxon>Eukaryota</taxon>
        <taxon>Metazoa</taxon>
        <taxon>Ecdysozoa</taxon>
        <taxon>Nematoda</taxon>
        <taxon>Chromadorea</taxon>
        <taxon>Rhabditida</taxon>
        <taxon>Rhabditina</taxon>
        <taxon>Diplogasteromorpha</taxon>
        <taxon>Diplogasteroidea</taxon>
        <taxon>Neodiplogasteridae</taxon>
        <taxon>Pristionchus</taxon>
    </lineage>
</organism>
<dbReference type="Proteomes" id="UP000005239">
    <property type="component" value="Unassembled WGS sequence"/>
</dbReference>
<name>A0A2A6B817_PRIPA</name>
<reference evidence="1" key="2">
    <citation type="submission" date="2022-06" db="UniProtKB">
        <authorList>
            <consortium name="EnsemblMetazoa"/>
        </authorList>
    </citation>
    <scope>IDENTIFICATION</scope>
    <source>
        <strain evidence="1">PS312</strain>
    </source>
</reference>
<evidence type="ECO:0000313" key="2">
    <source>
        <dbReference type="Proteomes" id="UP000005239"/>
    </source>
</evidence>
<evidence type="ECO:0000313" key="1">
    <source>
        <dbReference type="EnsemblMetazoa" id="PPA35392.1"/>
    </source>
</evidence>
<dbReference type="InterPro" id="IPR012292">
    <property type="entry name" value="Globin/Proto"/>
</dbReference>
<sequence length="441" mass="48790">MTLPGDIPKPFPLHNRRAGALGRLSGAPFSGPPRSGAILIPASSYYSSLASLVRLSHILLGIRRKGLEVNIVLVSQALKGVGATEAFSRSMPCLAKLRSLLSLPVQNAEAAHRRHVCHTWNALYSHDPAIVSKAISEAWLRAAESTPTWVWALIDLPETSAANYSENKHFVAIIQQVRDFFHILIKVHKCDPDMVKSLSFRLGARHRRYMTEGRDNAYWHPFAQQMPIAIVRAYQTVIKENGRLKRLFRIRVGGGSGSGGGPERTEEDALIESWRLFVGAVVENMRKGFEGCASDKTPMRLSITNSIISMASFRSTACRSRANSTFLEPVIQISPSTCRASSSIERCPEDGRDSLSPSPSAAANLQHNRSRSIFRARPTSEMGIYRRLSSPNRPYLSVNDFDDEDRPTLPPVHKCSVFLEALYDPNGQRRSLTLLPGGLPL</sequence>
<dbReference type="AlphaFoldDB" id="A0A2A6B817"/>
<dbReference type="EnsemblMetazoa" id="PPA35392.1">
    <property type="protein sequence ID" value="PPA35392.1"/>
    <property type="gene ID" value="WBGene00273761"/>
</dbReference>
<gene>
    <name evidence="1" type="primary">WBGene00273761</name>
</gene>
<dbReference type="GO" id="GO:0019825">
    <property type="term" value="F:oxygen binding"/>
    <property type="evidence" value="ECO:0007669"/>
    <property type="project" value="InterPro"/>
</dbReference>
<accession>A0A2A6B817</accession>
<protein>
    <submittedName>
        <fullName evidence="1">Glb-4</fullName>
    </submittedName>
</protein>